<evidence type="ECO:0000313" key="6">
    <source>
        <dbReference type="EMBL" id="MDI1493110.1"/>
    </source>
</evidence>
<keyword evidence="3" id="KW-0274">FAD</keyword>
<accession>A0AA43U0R4</accession>
<keyword evidence="2" id="KW-0285">Flavoprotein</keyword>
<evidence type="ECO:0000256" key="1">
    <source>
        <dbReference type="ARBA" id="ARBA00007992"/>
    </source>
</evidence>
<dbReference type="PANTHER" id="PTHR47356:SF2">
    <property type="entry name" value="FAD-BINDING DOMAIN-CONTAINING PROTEIN-RELATED"/>
    <property type="match status" value="1"/>
</dbReference>
<sequence length="266" mass="30064">MVQGKGRSSVVITSPHNTQFFICIKEKKTTHVLDKIRYTPEDMETEAASIADQPVKKEEGVVFGDIWSKRERTYLCRVEEGVQRHWSFGRIVLVGDAAHKMTPVGAHGGNCGIESAAGLANALHKHLRLHPDHPIDDTTIQQAFAAYQRKREPRVRNFYGRVYKATRLLSYDNWILWFVARYVMPLMNSDKMLTGLFEDAESVDALAQPLRARRFKDLVPAKTEMRQSEGLFQTVVGLGNTVVSVMSRVLQGTMAMLDTTVKSKQQ</sequence>
<dbReference type="InterPro" id="IPR002938">
    <property type="entry name" value="FAD-bd"/>
</dbReference>
<dbReference type="InterPro" id="IPR036188">
    <property type="entry name" value="FAD/NAD-bd_sf"/>
</dbReference>
<keyword evidence="7" id="KW-1185">Reference proteome</keyword>
<gene>
    <name evidence="6" type="ORF">OHK93_004897</name>
</gene>
<evidence type="ECO:0000256" key="4">
    <source>
        <dbReference type="ARBA" id="ARBA00023002"/>
    </source>
</evidence>
<protein>
    <recommendedName>
        <fullName evidence="5">FAD-binding domain-containing protein</fullName>
    </recommendedName>
</protein>
<name>A0AA43U0R4_9LECA</name>
<organism evidence="6 7">
    <name type="scientific">Ramalina farinacea</name>
    <dbReference type="NCBI Taxonomy" id="258253"/>
    <lineage>
        <taxon>Eukaryota</taxon>
        <taxon>Fungi</taxon>
        <taxon>Dikarya</taxon>
        <taxon>Ascomycota</taxon>
        <taxon>Pezizomycotina</taxon>
        <taxon>Lecanoromycetes</taxon>
        <taxon>OSLEUM clade</taxon>
        <taxon>Lecanoromycetidae</taxon>
        <taxon>Lecanorales</taxon>
        <taxon>Lecanorineae</taxon>
        <taxon>Ramalinaceae</taxon>
        <taxon>Ramalina</taxon>
    </lineage>
</organism>
<dbReference type="Gene3D" id="3.50.50.60">
    <property type="entry name" value="FAD/NAD(P)-binding domain"/>
    <property type="match status" value="1"/>
</dbReference>
<evidence type="ECO:0000259" key="5">
    <source>
        <dbReference type="Pfam" id="PF01494"/>
    </source>
</evidence>
<dbReference type="InterPro" id="IPR050562">
    <property type="entry name" value="FAD_mOase_fung"/>
</dbReference>
<evidence type="ECO:0000256" key="3">
    <source>
        <dbReference type="ARBA" id="ARBA00022827"/>
    </source>
</evidence>
<dbReference type="PRINTS" id="PR00420">
    <property type="entry name" value="RNGMNOXGNASE"/>
</dbReference>
<comment type="similarity">
    <text evidence="1">Belongs to the paxM FAD-dependent monooxygenase family.</text>
</comment>
<dbReference type="EMBL" id="JAPUFD010000023">
    <property type="protein sequence ID" value="MDI1493110.1"/>
    <property type="molecule type" value="Genomic_DNA"/>
</dbReference>
<dbReference type="SUPFAM" id="SSF51905">
    <property type="entry name" value="FAD/NAD(P)-binding domain"/>
    <property type="match status" value="1"/>
</dbReference>
<proteinExistence type="inferred from homology"/>
<dbReference type="Proteomes" id="UP001161017">
    <property type="component" value="Unassembled WGS sequence"/>
</dbReference>
<evidence type="ECO:0000313" key="7">
    <source>
        <dbReference type="Proteomes" id="UP001161017"/>
    </source>
</evidence>
<dbReference type="PANTHER" id="PTHR47356">
    <property type="entry name" value="FAD-DEPENDENT MONOOXYGENASE ASQG-RELATED"/>
    <property type="match status" value="1"/>
</dbReference>
<dbReference type="GO" id="GO:0071949">
    <property type="term" value="F:FAD binding"/>
    <property type="evidence" value="ECO:0007669"/>
    <property type="project" value="InterPro"/>
</dbReference>
<comment type="caution">
    <text evidence="6">The sequence shown here is derived from an EMBL/GenBank/DDBJ whole genome shotgun (WGS) entry which is preliminary data.</text>
</comment>
<dbReference type="Pfam" id="PF01494">
    <property type="entry name" value="FAD_binding_3"/>
    <property type="match status" value="1"/>
</dbReference>
<dbReference type="GO" id="GO:0004497">
    <property type="term" value="F:monooxygenase activity"/>
    <property type="evidence" value="ECO:0007669"/>
    <property type="project" value="InterPro"/>
</dbReference>
<keyword evidence="4" id="KW-0560">Oxidoreductase</keyword>
<reference evidence="6" key="1">
    <citation type="journal article" date="2023" name="Genome Biol. Evol.">
        <title>First Whole Genome Sequence and Flow Cytometry Genome Size Data for the Lichen-Forming Fungus Ramalina farinacea (Ascomycota).</title>
        <authorList>
            <person name="Llewellyn T."/>
            <person name="Mian S."/>
            <person name="Hill R."/>
            <person name="Leitch I.J."/>
            <person name="Gaya E."/>
        </authorList>
    </citation>
    <scope>NUCLEOTIDE SEQUENCE</scope>
    <source>
        <strain evidence="6">LIQ254RAFAR</strain>
    </source>
</reference>
<evidence type="ECO:0000256" key="2">
    <source>
        <dbReference type="ARBA" id="ARBA00022630"/>
    </source>
</evidence>
<dbReference type="AlphaFoldDB" id="A0AA43U0R4"/>
<feature type="domain" description="FAD-binding" evidence="5">
    <location>
        <begin position="70"/>
        <end position="128"/>
    </location>
</feature>